<feature type="transmembrane region" description="Helical" evidence="5">
    <location>
        <begin position="91"/>
        <end position="113"/>
    </location>
</feature>
<evidence type="ECO:0000313" key="8">
    <source>
        <dbReference type="Proteomes" id="UP000037558"/>
    </source>
</evidence>
<evidence type="ECO:0000256" key="3">
    <source>
        <dbReference type="ARBA" id="ARBA00022989"/>
    </source>
</evidence>
<protein>
    <submittedName>
        <fullName evidence="7">ABC transporter</fullName>
    </submittedName>
</protein>
<proteinExistence type="predicted"/>
<sequence>MMSVRRMNAILIKDWKDLLKNSYILFTLAMPLVIAAWLGSKDYVNVYSAIIIVNLALVITACFVQAAMVAEEKEKSTLRGLLLSPASTIEILIGKSALSAILTILIITGSVLLGRISIPAVGMSILNMILCLIIYVLSGTLLGLLSRTVMETSIIGMPIMFLFGMGSIIKSVIDNETIKTFISYLPNDQFEQIWLALDKGKSFSDVGSHFLILVAWAIGVLVLTILVYRKRQFD</sequence>
<dbReference type="PANTHER" id="PTHR43471:SF1">
    <property type="entry name" value="ABC TRANSPORTER PERMEASE PROTEIN NOSY-RELATED"/>
    <property type="match status" value="1"/>
</dbReference>
<dbReference type="STRING" id="284581.AMD01_16110"/>
<dbReference type="InterPro" id="IPR013525">
    <property type="entry name" value="ABC2_TM"/>
</dbReference>
<dbReference type="GO" id="GO:0016020">
    <property type="term" value="C:membrane"/>
    <property type="evidence" value="ECO:0007669"/>
    <property type="project" value="UniProtKB-SubCell"/>
</dbReference>
<dbReference type="PATRIC" id="fig|284581.3.peg.1233"/>
<evidence type="ECO:0000313" key="7">
    <source>
        <dbReference type="EMBL" id="KOO43534.1"/>
    </source>
</evidence>
<feature type="transmembrane region" description="Helical" evidence="5">
    <location>
        <begin position="46"/>
        <end position="70"/>
    </location>
</feature>
<evidence type="ECO:0000256" key="1">
    <source>
        <dbReference type="ARBA" id="ARBA00004141"/>
    </source>
</evidence>
<comment type="caution">
    <text evidence="7">The sequence shown here is derived from an EMBL/GenBank/DDBJ whole genome shotgun (WGS) entry which is preliminary data.</text>
</comment>
<dbReference type="PANTHER" id="PTHR43471">
    <property type="entry name" value="ABC TRANSPORTER PERMEASE"/>
    <property type="match status" value="1"/>
</dbReference>
<organism evidence="7 8">
    <name type="scientific">Priestia koreensis</name>
    <dbReference type="NCBI Taxonomy" id="284581"/>
    <lineage>
        <taxon>Bacteria</taxon>
        <taxon>Bacillati</taxon>
        <taxon>Bacillota</taxon>
        <taxon>Bacilli</taxon>
        <taxon>Bacillales</taxon>
        <taxon>Bacillaceae</taxon>
        <taxon>Priestia</taxon>
    </lineage>
</organism>
<dbReference type="Pfam" id="PF12698">
    <property type="entry name" value="ABC2_membrane_3"/>
    <property type="match status" value="1"/>
</dbReference>
<keyword evidence="4 5" id="KW-0472">Membrane</keyword>
<feature type="transmembrane region" description="Helical" evidence="5">
    <location>
        <begin position="125"/>
        <end position="145"/>
    </location>
</feature>
<name>A0A0M0KXJ7_9BACI</name>
<accession>A0A0M0KXJ7</accession>
<feature type="domain" description="ABC-2 type transporter transmembrane" evidence="6">
    <location>
        <begin position="41"/>
        <end position="226"/>
    </location>
</feature>
<keyword evidence="8" id="KW-1185">Reference proteome</keyword>
<dbReference type="RefSeq" id="WP_053402453.1">
    <property type="nucleotide sequence ID" value="NZ_LILC01000021.1"/>
</dbReference>
<evidence type="ECO:0000256" key="2">
    <source>
        <dbReference type="ARBA" id="ARBA00022692"/>
    </source>
</evidence>
<feature type="transmembrane region" description="Helical" evidence="5">
    <location>
        <begin position="152"/>
        <end position="173"/>
    </location>
</feature>
<comment type="subcellular location">
    <subcellularLocation>
        <location evidence="1">Membrane</location>
        <topology evidence="1">Multi-pass membrane protein</topology>
    </subcellularLocation>
</comment>
<gene>
    <name evidence="7" type="ORF">AMD01_16110</name>
</gene>
<keyword evidence="2 5" id="KW-0812">Transmembrane</keyword>
<reference evidence="8" key="1">
    <citation type="submission" date="2015-08" db="EMBL/GenBank/DDBJ databases">
        <title>Fjat-14210 dsm16467.</title>
        <authorList>
            <person name="Liu B."/>
            <person name="Wang J."/>
            <person name="Zhu Y."/>
            <person name="Liu G."/>
            <person name="Chen Q."/>
            <person name="Chen Z."/>
            <person name="Lan J."/>
            <person name="Che J."/>
            <person name="Ge C."/>
            <person name="Shi H."/>
            <person name="Pan Z."/>
            <person name="Liu X."/>
        </authorList>
    </citation>
    <scope>NUCLEOTIDE SEQUENCE [LARGE SCALE GENOMIC DNA]</scope>
    <source>
        <strain evidence="8">DSM 16467</strain>
    </source>
</reference>
<dbReference type="EMBL" id="LILC01000021">
    <property type="protein sequence ID" value="KOO43534.1"/>
    <property type="molecule type" value="Genomic_DNA"/>
</dbReference>
<evidence type="ECO:0000259" key="6">
    <source>
        <dbReference type="Pfam" id="PF12698"/>
    </source>
</evidence>
<dbReference type="Proteomes" id="UP000037558">
    <property type="component" value="Unassembled WGS sequence"/>
</dbReference>
<feature type="transmembrane region" description="Helical" evidence="5">
    <location>
        <begin position="21"/>
        <end position="40"/>
    </location>
</feature>
<dbReference type="GO" id="GO:0140359">
    <property type="term" value="F:ABC-type transporter activity"/>
    <property type="evidence" value="ECO:0007669"/>
    <property type="project" value="InterPro"/>
</dbReference>
<keyword evidence="3 5" id="KW-1133">Transmembrane helix</keyword>
<dbReference type="AlphaFoldDB" id="A0A0M0KXJ7"/>
<feature type="transmembrane region" description="Helical" evidence="5">
    <location>
        <begin position="206"/>
        <end position="228"/>
    </location>
</feature>
<evidence type="ECO:0000256" key="4">
    <source>
        <dbReference type="ARBA" id="ARBA00023136"/>
    </source>
</evidence>
<evidence type="ECO:0000256" key="5">
    <source>
        <dbReference type="SAM" id="Phobius"/>
    </source>
</evidence>